<dbReference type="SUPFAM" id="SSF56925">
    <property type="entry name" value="OMPA-like"/>
    <property type="match status" value="1"/>
</dbReference>
<dbReference type="InterPro" id="IPR027385">
    <property type="entry name" value="Beta-barrel_OMP"/>
</dbReference>
<evidence type="ECO:0000313" key="5">
    <source>
        <dbReference type="Proteomes" id="UP000271227"/>
    </source>
</evidence>
<keyword evidence="1 2" id="KW-0732">Signal</keyword>
<evidence type="ECO:0000313" key="4">
    <source>
        <dbReference type="EMBL" id="RMB08872.1"/>
    </source>
</evidence>
<organism evidence="4 5">
    <name type="scientific">Eilatimonas milleporae</name>
    <dbReference type="NCBI Taxonomy" id="911205"/>
    <lineage>
        <taxon>Bacteria</taxon>
        <taxon>Pseudomonadati</taxon>
        <taxon>Pseudomonadota</taxon>
        <taxon>Alphaproteobacteria</taxon>
        <taxon>Kordiimonadales</taxon>
        <taxon>Kordiimonadaceae</taxon>
        <taxon>Eilatimonas</taxon>
    </lineage>
</organism>
<dbReference type="AlphaFoldDB" id="A0A3M0CHR8"/>
<dbReference type="Pfam" id="PF13505">
    <property type="entry name" value="OMP_b-brl"/>
    <property type="match status" value="1"/>
</dbReference>
<evidence type="ECO:0000259" key="3">
    <source>
        <dbReference type="Pfam" id="PF13505"/>
    </source>
</evidence>
<feature type="domain" description="Outer membrane protein beta-barrel" evidence="3">
    <location>
        <begin position="10"/>
        <end position="175"/>
    </location>
</feature>
<dbReference type="Gene3D" id="2.40.160.20">
    <property type="match status" value="1"/>
</dbReference>
<comment type="caution">
    <text evidence="4">The sequence shown here is derived from an EMBL/GenBank/DDBJ whole genome shotgun (WGS) entry which is preliminary data.</text>
</comment>
<protein>
    <recommendedName>
        <fullName evidence="3">Outer membrane protein beta-barrel domain-containing protein</fullName>
    </recommendedName>
</protein>
<evidence type="ECO:0000256" key="1">
    <source>
        <dbReference type="ARBA" id="ARBA00022729"/>
    </source>
</evidence>
<dbReference type="Proteomes" id="UP000271227">
    <property type="component" value="Unassembled WGS sequence"/>
</dbReference>
<dbReference type="InParanoid" id="A0A3M0CHR8"/>
<dbReference type="InterPro" id="IPR011250">
    <property type="entry name" value="OMP/PagP_B-barrel"/>
</dbReference>
<dbReference type="EMBL" id="REFR01000010">
    <property type="protein sequence ID" value="RMB08872.1"/>
    <property type="molecule type" value="Genomic_DNA"/>
</dbReference>
<dbReference type="RefSeq" id="WP_121938194.1">
    <property type="nucleotide sequence ID" value="NZ_REFR01000010.1"/>
</dbReference>
<name>A0A3M0CHR8_9PROT</name>
<feature type="chain" id="PRO_5018285271" description="Outer membrane protein beta-barrel domain-containing protein" evidence="2">
    <location>
        <begin position="21"/>
        <end position="175"/>
    </location>
</feature>
<sequence length="175" mass="18599">MKHALLGTVLSALVGTTAMAQDTPKYFDGFFVGGDAGITDDGDFYYGAHGGYRVQTDNDFVYGIEGTFGSIDASDSFGRVSAEIDNVWSASAFVGLPFGKDRKNLWTVGGGFTQINASATAAGIEVSEGFSGFRASTGYERVLSDTVRLRFQGNYANYEQGVDGLTFTGGFTFAF</sequence>
<keyword evidence="5" id="KW-1185">Reference proteome</keyword>
<reference evidence="4 5" key="1">
    <citation type="submission" date="2018-10" db="EMBL/GenBank/DDBJ databases">
        <title>Genomic Encyclopedia of Archaeal and Bacterial Type Strains, Phase II (KMG-II): from individual species to whole genera.</title>
        <authorList>
            <person name="Goeker M."/>
        </authorList>
    </citation>
    <scope>NUCLEOTIDE SEQUENCE [LARGE SCALE GENOMIC DNA]</scope>
    <source>
        <strain evidence="4 5">DSM 25217</strain>
    </source>
</reference>
<gene>
    <name evidence="4" type="ORF">BXY39_1518</name>
</gene>
<feature type="signal peptide" evidence="2">
    <location>
        <begin position="1"/>
        <end position="20"/>
    </location>
</feature>
<evidence type="ECO:0000256" key="2">
    <source>
        <dbReference type="SAM" id="SignalP"/>
    </source>
</evidence>
<dbReference type="OrthoDB" id="8481260at2"/>
<proteinExistence type="predicted"/>
<accession>A0A3M0CHR8</accession>